<feature type="region of interest" description="Disordered" evidence="1">
    <location>
        <begin position="58"/>
        <end position="82"/>
    </location>
</feature>
<gene>
    <name evidence="2" type="ORF">FE840_007115</name>
</gene>
<dbReference type="Proteomes" id="UP000308530">
    <property type="component" value="Chromosome"/>
</dbReference>
<organism evidence="2 3">
    <name type="scientific">Peteryoungia desertarenae</name>
    <dbReference type="NCBI Taxonomy" id="1813451"/>
    <lineage>
        <taxon>Bacteria</taxon>
        <taxon>Pseudomonadati</taxon>
        <taxon>Pseudomonadota</taxon>
        <taxon>Alphaproteobacteria</taxon>
        <taxon>Hyphomicrobiales</taxon>
        <taxon>Rhizobiaceae</taxon>
        <taxon>Peteryoungia</taxon>
    </lineage>
</organism>
<accession>A0ABX6QL77</accession>
<feature type="compositionally biased region" description="Basic and acidic residues" evidence="1">
    <location>
        <begin position="58"/>
        <end position="67"/>
    </location>
</feature>
<evidence type="ECO:0000256" key="1">
    <source>
        <dbReference type="SAM" id="MobiDB-lite"/>
    </source>
</evidence>
<protein>
    <recommendedName>
        <fullName evidence="4">DUF2188 domain-containing protein</fullName>
    </recommendedName>
</protein>
<evidence type="ECO:0000313" key="3">
    <source>
        <dbReference type="Proteomes" id="UP000308530"/>
    </source>
</evidence>
<name>A0ABX6QL77_9HYPH</name>
<proteinExistence type="predicted"/>
<evidence type="ECO:0000313" key="2">
    <source>
        <dbReference type="EMBL" id="QLF69326.1"/>
    </source>
</evidence>
<dbReference type="EMBL" id="CP058350">
    <property type="protein sequence ID" value="QLF69326.1"/>
    <property type="molecule type" value="Genomic_DNA"/>
</dbReference>
<keyword evidence="3" id="KW-1185">Reference proteome</keyword>
<sequence>MGEHYCDIVPDASGWVVLTDGTQSPAYPSYGLAVEAARRQSDRLADARKSFVLRHQDLKGHMREISEKPVPPSGTSGNVTPQ</sequence>
<feature type="compositionally biased region" description="Polar residues" evidence="1">
    <location>
        <begin position="73"/>
        <end position="82"/>
    </location>
</feature>
<reference evidence="2 3" key="1">
    <citation type="submission" date="2020-06" db="EMBL/GenBank/DDBJ databases">
        <title>Genome sequence of Rhizobium sp strain ADMK78.</title>
        <authorList>
            <person name="Rahi P."/>
        </authorList>
    </citation>
    <scope>NUCLEOTIDE SEQUENCE [LARGE SCALE GENOMIC DNA]</scope>
    <source>
        <strain evidence="2 3">ADMK78</strain>
    </source>
</reference>
<dbReference type="RefSeq" id="WP_138285537.1">
    <property type="nucleotide sequence ID" value="NZ_CP058350.1"/>
</dbReference>
<evidence type="ECO:0008006" key="4">
    <source>
        <dbReference type="Google" id="ProtNLM"/>
    </source>
</evidence>